<dbReference type="AlphaFoldDB" id="A0A2S8BST9"/>
<evidence type="ECO:0000313" key="2">
    <source>
        <dbReference type="Proteomes" id="UP000238296"/>
    </source>
</evidence>
<dbReference type="EMBL" id="PPEA01000005">
    <property type="protein sequence ID" value="PQM49750.1"/>
    <property type="molecule type" value="Genomic_DNA"/>
</dbReference>
<gene>
    <name evidence="1" type="ORF">C1Y40_00020</name>
</gene>
<reference evidence="1 2" key="1">
    <citation type="journal article" date="2017" name="Int. J. Syst. Evol. Microbiol.">
        <title>Mycobacterium talmoniae sp. nov., a slowly growing mycobacterium isolated from human respiratory samples.</title>
        <authorList>
            <person name="Davidson R.M."/>
            <person name="DeGroote M.A."/>
            <person name="Marola J.L."/>
            <person name="Buss S."/>
            <person name="Jones V."/>
            <person name="McNeil M.R."/>
            <person name="Freifeld A.G."/>
            <person name="Elaine Epperson L."/>
            <person name="Hasan N.A."/>
            <person name="Jackson M."/>
            <person name="Iwen P.C."/>
            <person name="Salfinger M."/>
            <person name="Strong M."/>
        </authorList>
    </citation>
    <scope>NUCLEOTIDE SEQUENCE [LARGE SCALE GENOMIC DNA]</scope>
    <source>
        <strain evidence="1 2">ATCC BAA-2683</strain>
    </source>
</reference>
<evidence type="ECO:0000313" key="1">
    <source>
        <dbReference type="EMBL" id="PQM49750.1"/>
    </source>
</evidence>
<organism evidence="1 2">
    <name type="scientific">Mycobacterium talmoniae</name>
    <dbReference type="NCBI Taxonomy" id="1858794"/>
    <lineage>
        <taxon>Bacteria</taxon>
        <taxon>Bacillati</taxon>
        <taxon>Actinomycetota</taxon>
        <taxon>Actinomycetes</taxon>
        <taxon>Mycobacteriales</taxon>
        <taxon>Mycobacteriaceae</taxon>
        <taxon>Mycobacterium</taxon>
    </lineage>
</organism>
<sequence>MHHAKPVAREQDCGERGAHALEFGLGLDVGRDGGVAFPDRGVELAEQVPARLVVVEVGQRGDHQLGGHLAGGVPAHPVGQRQ</sequence>
<accession>A0A2S8BST9</accession>
<protein>
    <submittedName>
        <fullName evidence="1">Uncharacterized protein</fullName>
    </submittedName>
</protein>
<dbReference type="Proteomes" id="UP000238296">
    <property type="component" value="Unassembled WGS sequence"/>
</dbReference>
<name>A0A2S8BST9_9MYCO</name>
<comment type="caution">
    <text evidence="1">The sequence shown here is derived from an EMBL/GenBank/DDBJ whole genome shotgun (WGS) entry which is preliminary data.</text>
</comment>
<proteinExistence type="predicted"/>